<comment type="caution">
    <text evidence="1">The sequence shown here is derived from an EMBL/GenBank/DDBJ whole genome shotgun (WGS) entry which is preliminary data.</text>
</comment>
<organism evidence="1">
    <name type="scientific">Salmonella enterica I</name>
    <dbReference type="NCBI Taxonomy" id="59201"/>
    <lineage>
        <taxon>Bacteria</taxon>
        <taxon>Pseudomonadati</taxon>
        <taxon>Pseudomonadota</taxon>
        <taxon>Gammaproteobacteria</taxon>
        <taxon>Enterobacterales</taxon>
        <taxon>Enterobacteriaceae</taxon>
        <taxon>Salmonella</taxon>
    </lineage>
</organism>
<dbReference type="EMBL" id="AAAATI010000011">
    <property type="protein sequence ID" value="EAA1977815.1"/>
    <property type="molecule type" value="Genomic_DNA"/>
</dbReference>
<protein>
    <submittedName>
        <fullName evidence="1">Uncharacterized protein</fullName>
    </submittedName>
</protein>
<name>A0A3T7RY79_SALET</name>
<gene>
    <name evidence="1" type="ORF">DM051_10940</name>
</gene>
<evidence type="ECO:0000313" key="1">
    <source>
        <dbReference type="EMBL" id="EAA1977815.1"/>
    </source>
</evidence>
<sequence>MAKKATSLSISEESLNIADRLGSAINRSRSAVFDYAVKALYPLASRISYHSNEVKNLEELFLNQSVNIHLQSVRGTPEITREEFFLAGWESHVKSPLDILAFEHYRHNTSDGAMGKIEKKSIEEQLKDMVDANRVKGAIHIKTDRIIDKRSPNVKGYEKTILINDTSWHGYFFDLNQIIILPISDLIIFGIKEVLKRRAICFNAPYICWINIYHTNDMAVMVPIIRVTDVPDHRRKEKIIFIVNPFAERPKTN</sequence>
<dbReference type="AlphaFoldDB" id="A0A3T7RY79"/>
<dbReference type="Proteomes" id="UP000839671">
    <property type="component" value="Unassembled WGS sequence"/>
</dbReference>
<accession>A0A3T7RY79</accession>
<reference evidence="1" key="1">
    <citation type="submission" date="2018-06" db="EMBL/GenBank/DDBJ databases">
        <authorList>
            <person name="Ashton P.M."/>
            <person name="Dallman T."/>
            <person name="Nair S."/>
            <person name="De Pinna E."/>
            <person name="Peters T."/>
            <person name="Grant K."/>
        </authorList>
    </citation>
    <scope>NUCLEOTIDE SEQUENCE [LARGE SCALE GENOMIC DNA]</scope>
    <source>
        <strain evidence="1">310211</strain>
    </source>
</reference>
<proteinExistence type="predicted"/>